<dbReference type="RefSeq" id="WP_170131032.1">
    <property type="nucleotide sequence ID" value="NZ_QJSX01000009.1"/>
</dbReference>
<reference evidence="1 2" key="1">
    <citation type="submission" date="2018-06" db="EMBL/GenBank/DDBJ databases">
        <title>Genomic Encyclopedia of Type Strains, Phase IV (KMG-IV): sequencing the most valuable type-strain genomes for metagenomic binning, comparative biology and taxonomic classification.</title>
        <authorList>
            <person name="Goeker M."/>
        </authorList>
    </citation>
    <scope>NUCLEOTIDE SEQUENCE [LARGE SCALE GENOMIC DNA]</scope>
    <source>
        <strain evidence="1 2">DSM 18048</strain>
    </source>
</reference>
<dbReference type="Proteomes" id="UP000248326">
    <property type="component" value="Unassembled WGS sequence"/>
</dbReference>
<keyword evidence="2" id="KW-1185">Reference proteome</keyword>
<accession>A0A318S596</accession>
<organism evidence="1 2">
    <name type="scientific">Deinococcus yavapaiensis KR-236</name>
    <dbReference type="NCBI Taxonomy" id="694435"/>
    <lineage>
        <taxon>Bacteria</taxon>
        <taxon>Thermotogati</taxon>
        <taxon>Deinococcota</taxon>
        <taxon>Deinococci</taxon>
        <taxon>Deinococcales</taxon>
        <taxon>Deinococcaceae</taxon>
        <taxon>Deinococcus</taxon>
    </lineage>
</organism>
<gene>
    <name evidence="1" type="ORF">DES52_10956</name>
</gene>
<sequence>MTDGKERRDIAFRQADENALMAVEALLCASKLPLDGVRGHLANFVLAVED</sequence>
<proteinExistence type="predicted"/>
<dbReference type="EMBL" id="QJSX01000009">
    <property type="protein sequence ID" value="PYE53284.1"/>
    <property type="molecule type" value="Genomic_DNA"/>
</dbReference>
<evidence type="ECO:0000313" key="2">
    <source>
        <dbReference type="Proteomes" id="UP000248326"/>
    </source>
</evidence>
<dbReference type="AlphaFoldDB" id="A0A318S596"/>
<protein>
    <submittedName>
        <fullName evidence="1">Uncharacterized protein</fullName>
    </submittedName>
</protein>
<evidence type="ECO:0000313" key="1">
    <source>
        <dbReference type="EMBL" id="PYE53284.1"/>
    </source>
</evidence>
<name>A0A318S596_9DEIO</name>
<comment type="caution">
    <text evidence="1">The sequence shown here is derived from an EMBL/GenBank/DDBJ whole genome shotgun (WGS) entry which is preliminary data.</text>
</comment>